<dbReference type="Gene3D" id="3.40.50.1390">
    <property type="entry name" value="Resolvase, N-terminal catalytic domain"/>
    <property type="match status" value="1"/>
</dbReference>
<dbReference type="InterPro" id="IPR036162">
    <property type="entry name" value="Resolvase-like_N_sf"/>
</dbReference>
<dbReference type="PROSITE" id="PS51736">
    <property type="entry name" value="RECOMBINASES_3"/>
    <property type="match status" value="1"/>
</dbReference>
<proteinExistence type="predicted"/>
<dbReference type="InterPro" id="IPR006119">
    <property type="entry name" value="Resolv_N"/>
</dbReference>
<reference evidence="4 5" key="1">
    <citation type="submission" date="2010-12" db="EMBL/GenBank/DDBJ databases">
        <title>The Genome Sequence of Coprobacillus sp. strain 29_1.</title>
        <authorList>
            <consortium name="The Broad Institute Genome Sequencing Platform"/>
            <person name="Earl A."/>
            <person name="Ward D."/>
            <person name="Feldgarden M."/>
            <person name="Gevers D."/>
            <person name="Daigneault M."/>
            <person name="Sibley C.D."/>
            <person name="White A."/>
            <person name="Strauss J."/>
            <person name="Allen-Vercoe E."/>
            <person name="Young S.K."/>
            <person name="Zeng Q."/>
            <person name="Gargeya S."/>
            <person name="Fitzgerald M."/>
            <person name="Haas B."/>
            <person name="Abouelleil A."/>
            <person name="Alvarado L."/>
            <person name="Arachchi H.M."/>
            <person name="Berlin A."/>
            <person name="Brown A."/>
            <person name="Chapman S.B."/>
            <person name="Chen Z."/>
            <person name="Dunbar C."/>
            <person name="Freedman E."/>
            <person name="Gearin G."/>
            <person name="Gellesch M."/>
            <person name="Goldberg J."/>
            <person name="Griggs A."/>
            <person name="Gujja S."/>
            <person name="Heilman E."/>
            <person name="Heiman D."/>
            <person name="Howarth C."/>
            <person name="Larson L."/>
            <person name="Lui A."/>
            <person name="MacDonald P.J.P."/>
            <person name="Mehta T."/>
            <person name="Montmayeur A."/>
            <person name="Murphy C."/>
            <person name="Neiman D."/>
            <person name="Pearson M."/>
            <person name="Priest M."/>
            <person name="Roberts A."/>
            <person name="Saif S."/>
            <person name="Shea T."/>
            <person name="Shenoy N."/>
            <person name="Sisk P."/>
            <person name="Stolte C."/>
            <person name="Sykes S."/>
            <person name="White J."/>
            <person name="Yandava C."/>
            <person name="Nusbaum C."/>
            <person name="Birren B."/>
        </authorList>
    </citation>
    <scope>NUCLEOTIDE SEQUENCE [LARGE SCALE GENOMIC DNA]</scope>
    <source>
        <strain evidence="4 5">29_1</strain>
    </source>
</reference>
<dbReference type="PROSITE" id="PS51737">
    <property type="entry name" value="RECOMBINASE_DNA_BIND"/>
    <property type="match status" value="1"/>
</dbReference>
<dbReference type="SUPFAM" id="SSF53041">
    <property type="entry name" value="Resolvase-like"/>
    <property type="match status" value="1"/>
</dbReference>
<accession>E7GDN2</accession>
<dbReference type="GO" id="GO:0003677">
    <property type="term" value="F:DNA binding"/>
    <property type="evidence" value="ECO:0007669"/>
    <property type="project" value="InterPro"/>
</dbReference>
<feature type="domain" description="Recombinase" evidence="3">
    <location>
        <begin position="166"/>
        <end position="306"/>
    </location>
</feature>
<dbReference type="Pfam" id="PF00239">
    <property type="entry name" value="Resolvase"/>
    <property type="match status" value="1"/>
</dbReference>
<evidence type="ECO:0008006" key="6">
    <source>
        <dbReference type="Google" id="ProtNLM"/>
    </source>
</evidence>
<dbReference type="Gene3D" id="3.90.1750.20">
    <property type="entry name" value="Putative Large Serine Recombinase, Chain B, Domain 2"/>
    <property type="match status" value="1"/>
</dbReference>
<protein>
    <recommendedName>
        <fullName evidence="6">Recombinase</fullName>
    </recommendedName>
</protein>
<feature type="coiled-coil region" evidence="1">
    <location>
        <begin position="407"/>
        <end position="462"/>
    </location>
</feature>
<dbReference type="EMBL" id="ADKX01000042">
    <property type="protein sequence ID" value="EFW03889.1"/>
    <property type="molecule type" value="Genomic_DNA"/>
</dbReference>
<dbReference type="InterPro" id="IPR011109">
    <property type="entry name" value="DNA_bind_recombinase_dom"/>
</dbReference>
<dbReference type="Pfam" id="PF13408">
    <property type="entry name" value="Zn_ribbon_recom"/>
    <property type="match status" value="1"/>
</dbReference>
<dbReference type="InterPro" id="IPR025827">
    <property type="entry name" value="Zn_ribbon_recom_dom"/>
</dbReference>
<dbReference type="Pfam" id="PF07508">
    <property type="entry name" value="Recombinase"/>
    <property type="match status" value="1"/>
</dbReference>
<name>E7GDN2_9FIRM</name>
<dbReference type="AlphaFoldDB" id="E7GDN2"/>
<dbReference type="STRING" id="100884.GCA_000269565_00539"/>
<evidence type="ECO:0000259" key="3">
    <source>
        <dbReference type="PROSITE" id="PS51737"/>
    </source>
</evidence>
<organism evidence="4 5">
    <name type="scientific">Coprobacillus cateniformis</name>
    <dbReference type="NCBI Taxonomy" id="100884"/>
    <lineage>
        <taxon>Bacteria</taxon>
        <taxon>Bacillati</taxon>
        <taxon>Bacillota</taxon>
        <taxon>Erysipelotrichia</taxon>
        <taxon>Erysipelotrichales</taxon>
        <taxon>Coprobacillaceae</taxon>
        <taxon>Coprobacillus</taxon>
    </lineage>
</organism>
<keyword evidence="5" id="KW-1185">Reference proteome</keyword>
<dbReference type="eggNOG" id="COG1961">
    <property type="taxonomic scope" value="Bacteria"/>
</dbReference>
<dbReference type="Proteomes" id="UP000003157">
    <property type="component" value="Unassembled WGS sequence"/>
</dbReference>
<dbReference type="SMART" id="SM00857">
    <property type="entry name" value="Resolvase"/>
    <property type="match status" value="1"/>
</dbReference>
<feature type="domain" description="Resolvase/invertase-type recombinase catalytic" evidence="2">
    <location>
        <begin position="5"/>
        <end position="158"/>
    </location>
</feature>
<dbReference type="HOGENOM" id="CLU_010686_18_2_9"/>
<dbReference type="PANTHER" id="PTHR30461">
    <property type="entry name" value="DNA-INVERTASE FROM LAMBDOID PROPHAGE"/>
    <property type="match status" value="1"/>
</dbReference>
<dbReference type="GeneID" id="78228446"/>
<dbReference type="InterPro" id="IPR038109">
    <property type="entry name" value="DNA_bind_recomb_sf"/>
</dbReference>
<evidence type="ECO:0000313" key="4">
    <source>
        <dbReference type="EMBL" id="EFW03889.1"/>
    </source>
</evidence>
<sequence>MKKWILGIYRRRLFDEKIEEESNSVVNQKKLIDDYLVDKDDIMIYKDYVDDGYTGTDFDRPRYKKMLNDIRKKKINGVIVKYLSRLGRNYIEVGNFIDEIVPQYGLRFISINDKVDSYLEPNVMDSLEIPFKNLMNESYSKDSSKKMRSSLKASKKSGNFIGKIAPFGYLKDPEDVHKLIVDKDAAIIIKKIFNLVLKGKSKQEIIEDLTNNNILTPSIYLKEKYSIEVGKISKKWNTKMLDAILQNQTYIGSLVQCKRTRISHKTHNIVRVPEDEWVISKERHNAIIDEEIFNQVQDILYNRNVRVNKEGKFYKYTGFLRCSECGANLYRLTKIKNKKEKVFYYCSTYIKTKQCNKHYIQEKELDEIILSTLNQHIELVCNIKEKIDDTISLSRAEYNAEIKKIRIVEIDKELEKYKSLLNELLKDYKCDFVSEEDYDDFKQKYLYEINKLNIEKENLKINKINSYDFEWLNKFKKTGMIESVDRNTVDSFIKNIFVDNEKGVDIIFRYSDQYKLAERYLKKQNNVI</sequence>
<dbReference type="GO" id="GO:0000150">
    <property type="term" value="F:DNA strand exchange activity"/>
    <property type="evidence" value="ECO:0007669"/>
    <property type="project" value="InterPro"/>
</dbReference>
<evidence type="ECO:0000313" key="5">
    <source>
        <dbReference type="Proteomes" id="UP000003157"/>
    </source>
</evidence>
<dbReference type="RefSeq" id="WP_008789962.1">
    <property type="nucleotide sequence ID" value="NZ_AKCB01000001.1"/>
</dbReference>
<keyword evidence="1" id="KW-0175">Coiled coil</keyword>
<dbReference type="OrthoDB" id="9784557at2"/>
<comment type="caution">
    <text evidence="4">The sequence shown here is derived from an EMBL/GenBank/DDBJ whole genome shotgun (WGS) entry which is preliminary data.</text>
</comment>
<evidence type="ECO:0000256" key="1">
    <source>
        <dbReference type="SAM" id="Coils"/>
    </source>
</evidence>
<dbReference type="PANTHER" id="PTHR30461:SF23">
    <property type="entry name" value="DNA RECOMBINASE-RELATED"/>
    <property type="match status" value="1"/>
</dbReference>
<gene>
    <name evidence="4" type="ORF">HMPREF9488_02875</name>
</gene>
<dbReference type="InterPro" id="IPR050639">
    <property type="entry name" value="SSR_resolvase"/>
</dbReference>
<evidence type="ECO:0000259" key="2">
    <source>
        <dbReference type="PROSITE" id="PS51736"/>
    </source>
</evidence>